<name>A0ABU6QFL4_9FABA</name>
<comment type="caution">
    <text evidence="3">The sequence shown here is derived from an EMBL/GenBank/DDBJ whole genome shotgun (WGS) entry which is preliminary data.</text>
</comment>
<feature type="compositionally biased region" description="Basic residues" evidence="2">
    <location>
        <begin position="138"/>
        <end position="147"/>
    </location>
</feature>
<sequence length="480" mass="53446">MSEQLLPIGFPQHPRERFEVRLHAPHLMARQLGFTQVTPAHLSMVEAEQAHQLKIDSLDSLLAALSSNEDRKQQYKPFDCVPCTIVTRAFNVWWTSYFKKIIRPFDAVGADKLLAKDQPQRPKPAPKRKTDPTSTSKKTTKKTKIKKTSVSSKASKTKRSTVPPTRTSQIIPPPPPEPSNVQFDASSGTKVSEGDVPPPKASDPKETQPTPLPTYLVSSDSASMHSQQISPISRRPKSPEVISKEAKEKTQINDIKKDSHASSSDTNTEIGPQLNTAEKAKSLPKPNSSHDSGDFLLDIESLVAELHKAASETVVEKTGHSDSLNKSVQQEVNRYIEEPIMDRSLTPVNQYCISAEVLNALRWLIDLLNASLEQDVDHEMVQQIVELVTSHFHKHYVLEEAAPIEGVPLLVKNLVNTASNLKKCQNRVVDLGKDLKLLDKTTSDYDKVKSQLSIEVDSANDKLLELNQQKLKHEKELASI</sequence>
<evidence type="ECO:0000313" key="4">
    <source>
        <dbReference type="Proteomes" id="UP001341840"/>
    </source>
</evidence>
<protein>
    <submittedName>
        <fullName evidence="3">Uncharacterized protein</fullName>
    </submittedName>
</protein>
<feature type="compositionally biased region" description="Polar residues" evidence="2">
    <location>
        <begin position="180"/>
        <end position="190"/>
    </location>
</feature>
<gene>
    <name evidence="3" type="ORF">PIB30_043681</name>
</gene>
<feature type="compositionally biased region" description="Polar residues" evidence="2">
    <location>
        <begin position="216"/>
        <end position="231"/>
    </location>
</feature>
<dbReference type="Proteomes" id="UP001341840">
    <property type="component" value="Unassembled WGS sequence"/>
</dbReference>
<organism evidence="3 4">
    <name type="scientific">Stylosanthes scabra</name>
    <dbReference type="NCBI Taxonomy" id="79078"/>
    <lineage>
        <taxon>Eukaryota</taxon>
        <taxon>Viridiplantae</taxon>
        <taxon>Streptophyta</taxon>
        <taxon>Embryophyta</taxon>
        <taxon>Tracheophyta</taxon>
        <taxon>Spermatophyta</taxon>
        <taxon>Magnoliopsida</taxon>
        <taxon>eudicotyledons</taxon>
        <taxon>Gunneridae</taxon>
        <taxon>Pentapetalae</taxon>
        <taxon>rosids</taxon>
        <taxon>fabids</taxon>
        <taxon>Fabales</taxon>
        <taxon>Fabaceae</taxon>
        <taxon>Papilionoideae</taxon>
        <taxon>50 kb inversion clade</taxon>
        <taxon>dalbergioids sensu lato</taxon>
        <taxon>Dalbergieae</taxon>
        <taxon>Pterocarpus clade</taxon>
        <taxon>Stylosanthes</taxon>
    </lineage>
</organism>
<evidence type="ECO:0000313" key="3">
    <source>
        <dbReference type="EMBL" id="MED6110512.1"/>
    </source>
</evidence>
<feature type="compositionally biased region" description="Low complexity" evidence="2">
    <location>
        <begin position="148"/>
        <end position="170"/>
    </location>
</feature>
<feature type="compositionally biased region" description="Polar residues" evidence="2">
    <location>
        <begin position="261"/>
        <end position="271"/>
    </location>
</feature>
<evidence type="ECO:0000256" key="2">
    <source>
        <dbReference type="SAM" id="MobiDB-lite"/>
    </source>
</evidence>
<reference evidence="3 4" key="1">
    <citation type="journal article" date="2023" name="Plants (Basel)">
        <title>Bridging the Gap: Combining Genomics and Transcriptomics Approaches to Understand Stylosanthes scabra, an Orphan Legume from the Brazilian Caatinga.</title>
        <authorList>
            <person name="Ferreira-Neto J.R.C."/>
            <person name="da Silva M.D."/>
            <person name="Binneck E."/>
            <person name="de Melo N.F."/>
            <person name="da Silva R.H."/>
            <person name="de Melo A.L.T.M."/>
            <person name="Pandolfi V."/>
            <person name="Bustamante F.O."/>
            <person name="Brasileiro-Vidal A.C."/>
            <person name="Benko-Iseppon A.M."/>
        </authorList>
    </citation>
    <scope>NUCLEOTIDE SEQUENCE [LARGE SCALE GENOMIC DNA]</scope>
    <source>
        <tissue evidence="3">Leaves</tissue>
    </source>
</reference>
<keyword evidence="1" id="KW-0175">Coiled coil</keyword>
<dbReference type="EMBL" id="JASCZI010000256">
    <property type="protein sequence ID" value="MED6110512.1"/>
    <property type="molecule type" value="Genomic_DNA"/>
</dbReference>
<proteinExistence type="predicted"/>
<feature type="compositionally biased region" description="Basic and acidic residues" evidence="2">
    <location>
        <begin position="242"/>
        <end position="260"/>
    </location>
</feature>
<keyword evidence="4" id="KW-1185">Reference proteome</keyword>
<accession>A0ABU6QFL4</accession>
<feature type="coiled-coil region" evidence="1">
    <location>
        <begin position="449"/>
        <end position="476"/>
    </location>
</feature>
<feature type="region of interest" description="Disordered" evidence="2">
    <location>
        <begin position="114"/>
        <end position="271"/>
    </location>
</feature>
<evidence type="ECO:0000256" key="1">
    <source>
        <dbReference type="SAM" id="Coils"/>
    </source>
</evidence>